<feature type="binding site" evidence="6">
    <location>
        <position position="238"/>
    </location>
    <ligand>
        <name>NAD(+)</name>
        <dbReference type="ChEBI" id="CHEBI:57540"/>
    </ligand>
</feature>
<evidence type="ECO:0000313" key="8">
    <source>
        <dbReference type="Proteomes" id="UP000824264"/>
    </source>
</evidence>
<dbReference type="PANTHER" id="PTHR20275:SF0">
    <property type="entry name" value="NAD KINASE"/>
    <property type="match status" value="1"/>
</dbReference>
<keyword evidence="2 6" id="KW-0418">Kinase</keyword>
<evidence type="ECO:0000256" key="1">
    <source>
        <dbReference type="ARBA" id="ARBA00022679"/>
    </source>
</evidence>
<keyword evidence="1 6" id="KW-0808">Transferase</keyword>
<feature type="binding site" evidence="6">
    <location>
        <position position="149"/>
    </location>
    <ligand>
        <name>NAD(+)</name>
        <dbReference type="ChEBI" id="CHEBI:57540"/>
    </ligand>
</feature>
<dbReference type="Pfam" id="PF01513">
    <property type="entry name" value="NAD_kinase"/>
    <property type="match status" value="1"/>
</dbReference>
<comment type="catalytic activity">
    <reaction evidence="5 6">
        <text>NAD(+) + ATP = ADP + NADP(+) + H(+)</text>
        <dbReference type="Rhea" id="RHEA:18629"/>
        <dbReference type="ChEBI" id="CHEBI:15378"/>
        <dbReference type="ChEBI" id="CHEBI:30616"/>
        <dbReference type="ChEBI" id="CHEBI:57540"/>
        <dbReference type="ChEBI" id="CHEBI:58349"/>
        <dbReference type="ChEBI" id="CHEBI:456216"/>
        <dbReference type="EC" id="2.7.1.23"/>
    </reaction>
</comment>
<gene>
    <name evidence="6" type="primary">nadK</name>
    <name evidence="7" type="ORF">H9874_03050</name>
</gene>
<dbReference type="Pfam" id="PF20143">
    <property type="entry name" value="NAD_kinase_C"/>
    <property type="match status" value="1"/>
</dbReference>
<keyword evidence="3 6" id="KW-0521">NADP</keyword>
<keyword evidence="6" id="KW-0067">ATP-binding</keyword>
<organism evidence="7 8">
    <name type="scientific">Candidatus Bilophila faecipullorum</name>
    <dbReference type="NCBI Taxonomy" id="2838482"/>
    <lineage>
        <taxon>Bacteria</taxon>
        <taxon>Pseudomonadati</taxon>
        <taxon>Thermodesulfobacteriota</taxon>
        <taxon>Desulfovibrionia</taxon>
        <taxon>Desulfovibrionales</taxon>
        <taxon>Desulfovibrionaceae</taxon>
        <taxon>Bilophila</taxon>
    </lineage>
</organism>
<dbReference type="InterPro" id="IPR002504">
    <property type="entry name" value="NADK"/>
</dbReference>
<sequence>MHSVTSILLVTKARHAAAEATAAAVSQWLEAHGVACSALPADCPSEKLVGRARTSDAILILGGDGTFVGVGRKLAGLNIPLLGINFGQVGFLTELSAVGWEPALERLLAGKMITRTCLLLAWELLRGGTPIASGHAANDVVVGRGAIARVLPVHVFVDGEDMGVVRSDGVIVSTPLGSSAYALSAHGPLVHPKVQALTLTPISPFFKSFPPIVLPADSRIRLETDAAAPDAFLTVDGQEGIPLCGGDVIRVQSLDAGLRVLSCSSGTYFQRLRERGFIQTDGTSAPEHV</sequence>
<dbReference type="GO" id="GO:0003951">
    <property type="term" value="F:NAD+ kinase activity"/>
    <property type="evidence" value="ECO:0007669"/>
    <property type="project" value="UniProtKB-UniRule"/>
</dbReference>
<feature type="binding site" evidence="6">
    <location>
        <begin position="64"/>
        <end position="65"/>
    </location>
    <ligand>
        <name>NAD(+)</name>
        <dbReference type="ChEBI" id="CHEBI:57540"/>
    </ligand>
</feature>
<feature type="binding site" evidence="6">
    <location>
        <begin position="179"/>
        <end position="184"/>
    </location>
    <ligand>
        <name>NAD(+)</name>
        <dbReference type="ChEBI" id="CHEBI:57540"/>
    </ligand>
</feature>
<dbReference type="GO" id="GO:0046872">
    <property type="term" value="F:metal ion binding"/>
    <property type="evidence" value="ECO:0007669"/>
    <property type="project" value="UniProtKB-UniRule"/>
</dbReference>
<keyword evidence="4 6" id="KW-0520">NAD</keyword>
<comment type="caution">
    <text evidence="6">Lacks conserved residue(s) required for the propagation of feature annotation.</text>
</comment>
<dbReference type="PANTHER" id="PTHR20275">
    <property type="entry name" value="NAD KINASE"/>
    <property type="match status" value="1"/>
</dbReference>
<evidence type="ECO:0000256" key="6">
    <source>
        <dbReference type="HAMAP-Rule" id="MF_00361"/>
    </source>
</evidence>
<keyword evidence="6" id="KW-0963">Cytoplasm</keyword>
<comment type="subcellular location">
    <subcellularLocation>
        <location evidence="6">Cytoplasm</location>
    </subcellularLocation>
</comment>
<dbReference type="InterPro" id="IPR017437">
    <property type="entry name" value="ATP-NAD_kinase_PpnK-typ_C"/>
</dbReference>
<evidence type="ECO:0000256" key="3">
    <source>
        <dbReference type="ARBA" id="ARBA00022857"/>
    </source>
</evidence>
<dbReference type="AlphaFoldDB" id="A0A9D1QZ86"/>
<proteinExistence type="inferred from homology"/>
<accession>A0A9D1QZ86</accession>
<reference evidence="7" key="1">
    <citation type="journal article" date="2021" name="PeerJ">
        <title>Extensive microbial diversity within the chicken gut microbiome revealed by metagenomics and culture.</title>
        <authorList>
            <person name="Gilroy R."/>
            <person name="Ravi A."/>
            <person name="Getino M."/>
            <person name="Pursley I."/>
            <person name="Horton D.L."/>
            <person name="Alikhan N.F."/>
            <person name="Baker D."/>
            <person name="Gharbi K."/>
            <person name="Hall N."/>
            <person name="Watson M."/>
            <person name="Adriaenssens E.M."/>
            <person name="Foster-Nyarko E."/>
            <person name="Jarju S."/>
            <person name="Secka A."/>
            <person name="Antonio M."/>
            <person name="Oren A."/>
            <person name="Chaudhuri R.R."/>
            <person name="La Ragione R."/>
            <person name="Hildebrand F."/>
            <person name="Pallen M.J."/>
        </authorList>
    </citation>
    <scope>NUCLEOTIDE SEQUENCE</scope>
    <source>
        <strain evidence="7">ChiSxjej5B17-1746</strain>
    </source>
</reference>
<feature type="binding site" evidence="6">
    <location>
        <position position="176"/>
    </location>
    <ligand>
        <name>NAD(+)</name>
        <dbReference type="ChEBI" id="CHEBI:57540"/>
    </ligand>
</feature>
<evidence type="ECO:0000256" key="4">
    <source>
        <dbReference type="ARBA" id="ARBA00023027"/>
    </source>
</evidence>
<dbReference type="SUPFAM" id="SSF111331">
    <property type="entry name" value="NAD kinase/diacylglycerol kinase-like"/>
    <property type="match status" value="1"/>
</dbReference>
<dbReference type="EMBL" id="DXGI01000109">
    <property type="protein sequence ID" value="HIW78107.1"/>
    <property type="molecule type" value="Genomic_DNA"/>
</dbReference>
<name>A0A9D1QZ86_9BACT</name>
<comment type="similarity">
    <text evidence="6">Belongs to the NAD kinase family.</text>
</comment>
<dbReference type="Gene3D" id="2.60.200.30">
    <property type="entry name" value="Probable inorganic polyphosphate/atp-NAD kinase, domain 2"/>
    <property type="match status" value="1"/>
</dbReference>
<feature type="binding site" evidence="6">
    <location>
        <position position="168"/>
    </location>
    <ligand>
        <name>NAD(+)</name>
        <dbReference type="ChEBI" id="CHEBI:57540"/>
    </ligand>
</feature>
<feature type="binding site" evidence="6">
    <location>
        <begin position="138"/>
        <end position="139"/>
    </location>
    <ligand>
        <name>NAD(+)</name>
        <dbReference type="ChEBI" id="CHEBI:57540"/>
    </ligand>
</feature>
<keyword evidence="6" id="KW-0547">Nucleotide-binding</keyword>
<comment type="cofactor">
    <cofactor evidence="6">
        <name>a divalent metal cation</name>
        <dbReference type="ChEBI" id="CHEBI:60240"/>
    </cofactor>
</comment>
<dbReference type="Proteomes" id="UP000824264">
    <property type="component" value="Unassembled WGS sequence"/>
</dbReference>
<dbReference type="GO" id="GO:0005737">
    <property type="term" value="C:cytoplasm"/>
    <property type="evidence" value="ECO:0007669"/>
    <property type="project" value="UniProtKB-SubCell"/>
</dbReference>
<dbReference type="InterPro" id="IPR017438">
    <property type="entry name" value="ATP-NAD_kinase_N"/>
</dbReference>
<dbReference type="InterPro" id="IPR016064">
    <property type="entry name" value="NAD/diacylglycerol_kinase_sf"/>
</dbReference>
<dbReference type="EC" id="2.7.1.23" evidence="6"/>
<evidence type="ECO:0000313" key="7">
    <source>
        <dbReference type="EMBL" id="HIW78107.1"/>
    </source>
</evidence>
<evidence type="ECO:0000256" key="5">
    <source>
        <dbReference type="ARBA" id="ARBA00047925"/>
    </source>
</evidence>
<dbReference type="GO" id="GO:0051287">
    <property type="term" value="F:NAD binding"/>
    <property type="evidence" value="ECO:0007669"/>
    <property type="project" value="UniProtKB-ARBA"/>
</dbReference>
<comment type="caution">
    <text evidence="7">The sequence shown here is derived from an EMBL/GenBank/DDBJ whole genome shotgun (WGS) entry which is preliminary data.</text>
</comment>
<dbReference type="GO" id="GO:0006741">
    <property type="term" value="P:NADP+ biosynthetic process"/>
    <property type="evidence" value="ECO:0007669"/>
    <property type="project" value="UniProtKB-UniRule"/>
</dbReference>
<feature type="binding site" evidence="6">
    <location>
        <position position="166"/>
    </location>
    <ligand>
        <name>NAD(+)</name>
        <dbReference type="ChEBI" id="CHEBI:57540"/>
    </ligand>
</feature>
<reference evidence="7" key="2">
    <citation type="submission" date="2021-04" db="EMBL/GenBank/DDBJ databases">
        <authorList>
            <person name="Gilroy R."/>
        </authorList>
    </citation>
    <scope>NUCLEOTIDE SEQUENCE</scope>
    <source>
        <strain evidence="7">ChiSxjej5B17-1746</strain>
    </source>
</reference>
<dbReference type="GO" id="GO:0005524">
    <property type="term" value="F:ATP binding"/>
    <property type="evidence" value="ECO:0007669"/>
    <property type="project" value="UniProtKB-KW"/>
</dbReference>
<dbReference type="GO" id="GO:0019674">
    <property type="term" value="P:NAD+ metabolic process"/>
    <property type="evidence" value="ECO:0007669"/>
    <property type="project" value="InterPro"/>
</dbReference>
<dbReference type="Gene3D" id="3.40.50.10330">
    <property type="entry name" value="Probable inorganic polyphosphate/atp-NAD kinase, domain 1"/>
    <property type="match status" value="1"/>
</dbReference>
<evidence type="ECO:0000256" key="2">
    <source>
        <dbReference type="ARBA" id="ARBA00022777"/>
    </source>
</evidence>
<protein>
    <recommendedName>
        <fullName evidence="6">NAD kinase</fullName>
        <ecNumber evidence="6">2.7.1.23</ecNumber>
    </recommendedName>
    <alternativeName>
        <fullName evidence="6">ATP-dependent NAD kinase</fullName>
    </alternativeName>
</protein>
<dbReference type="HAMAP" id="MF_00361">
    <property type="entry name" value="NAD_kinase"/>
    <property type="match status" value="1"/>
</dbReference>
<comment type="function">
    <text evidence="6">Involved in the regulation of the intracellular balance of NAD and NADP, and is a key enzyme in the biosynthesis of NADP. Catalyzes specifically the phosphorylation on 2'-hydroxyl of the adenosine moiety of NAD to yield NADP.</text>
</comment>
<feature type="active site" description="Proton acceptor" evidence="6">
    <location>
        <position position="64"/>
    </location>
</feature>